<comment type="pathway">
    <text evidence="5">Amino-acid biosynthesis; L-arginine biosynthesis; N(2)-acetyl-L-ornithine from L-glutamate: step 4/4.</text>
</comment>
<keyword evidence="1 5" id="KW-0032">Aminotransferase</keyword>
<protein>
    <recommendedName>
        <fullName evidence="5">Acetylornithine aminotransferase</fullName>
        <shortName evidence="5">ACOAT</shortName>
        <ecNumber evidence="5">2.6.1.11</ecNumber>
    </recommendedName>
</protein>
<dbReference type="EC" id="2.6.1.11" evidence="5"/>
<feature type="binding site" evidence="5">
    <location>
        <position position="141"/>
    </location>
    <ligand>
        <name>N(2)-acetyl-L-ornithine</name>
        <dbReference type="ChEBI" id="CHEBI:57805"/>
    </ligand>
</feature>
<keyword evidence="4 5" id="KW-0663">Pyridoxal phosphate</keyword>
<dbReference type="InterPro" id="IPR049704">
    <property type="entry name" value="Aminotrans_3_PPA_site"/>
</dbReference>
<feature type="binding site" evidence="5">
    <location>
        <position position="280"/>
    </location>
    <ligand>
        <name>N(2)-acetyl-L-ornithine</name>
        <dbReference type="ChEBI" id="CHEBI:57805"/>
    </ligand>
</feature>
<evidence type="ECO:0000256" key="1">
    <source>
        <dbReference type="ARBA" id="ARBA00022576"/>
    </source>
</evidence>
<keyword evidence="5" id="KW-0055">Arginine biosynthesis</keyword>
<dbReference type="Gene3D" id="3.90.1150.10">
    <property type="entry name" value="Aspartate Aminotransferase, domain 1"/>
    <property type="match status" value="1"/>
</dbReference>
<keyword evidence="2 5" id="KW-0028">Amino-acid biosynthesis</keyword>
<feature type="binding site" evidence="5">
    <location>
        <position position="281"/>
    </location>
    <ligand>
        <name>pyridoxal 5'-phosphate</name>
        <dbReference type="ChEBI" id="CHEBI:597326"/>
    </ligand>
</feature>
<evidence type="ECO:0000256" key="5">
    <source>
        <dbReference type="HAMAP-Rule" id="MF_01107"/>
    </source>
</evidence>
<name>A0A2J0LN70_9BACT</name>
<evidence type="ECO:0000256" key="3">
    <source>
        <dbReference type="ARBA" id="ARBA00022679"/>
    </source>
</evidence>
<evidence type="ECO:0000256" key="2">
    <source>
        <dbReference type="ARBA" id="ARBA00022605"/>
    </source>
</evidence>
<proteinExistence type="inferred from homology"/>
<comment type="miscellaneous">
    <text evidence="5">May also have succinyldiaminopimelate aminotransferase activity, thus carrying out the corresponding step in lysine biosynthesis.</text>
</comment>
<dbReference type="SUPFAM" id="SSF53383">
    <property type="entry name" value="PLP-dependent transferases"/>
    <property type="match status" value="1"/>
</dbReference>
<dbReference type="InterPro" id="IPR015424">
    <property type="entry name" value="PyrdxlP-dep_Trfase"/>
</dbReference>
<dbReference type="GO" id="GO:0042802">
    <property type="term" value="F:identical protein binding"/>
    <property type="evidence" value="ECO:0007669"/>
    <property type="project" value="TreeGrafter"/>
</dbReference>
<dbReference type="PANTHER" id="PTHR11986:SF79">
    <property type="entry name" value="ACETYLORNITHINE AMINOTRANSFERASE, MITOCHONDRIAL"/>
    <property type="match status" value="1"/>
</dbReference>
<dbReference type="NCBIfam" id="NF002325">
    <property type="entry name" value="PRK01278.1"/>
    <property type="match status" value="1"/>
</dbReference>
<dbReference type="AlphaFoldDB" id="A0A2J0LN70"/>
<sequence length="399" mass="43743">MDTKNIISKYEKFVAPTYTRLPIILTKGEGSRVWDSEGAEYLDFFPGWAVSGLGHCHPMVVSAIKKQAGSMLHVSNNYYNLLQGELAAKIVENSFDSKVFFANSGAEANEAAIKLARRYFQVVKKIDKYEIITMQNSFHGRTLTTITATAQPKYQQGFAPLPGGFKYVPFNDFKALEAAITDKTAAIMFELIQGEGGINVADKDYVLKVRKLCNEKDIILIIDEVQTGIGRTGTMFAFSQYGIIPDVMTLAKSLGGGMPIGATVIAKKYSDVLQPGTHASTFGGSPIVCAAALAVFEAIKKENLLLNVKKQGDYIKGLLLGLKDKYKLIKELRGPGLMLGVELNIEGKQIVRDCMAMGLLINCTHDTVLRIMPPLGVTAKEIDKAIKILDEVFKKTERA</sequence>
<comment type="catalytic activity">
    <reaction evidence="5">
        <text>N(2)-acetyl-L-ornithine + 2-oxoglutarate = N-acetyl-L-glutamate 5-semialdehyde + L-glutamate</text>
        <dbReference type="Rhea" id="RHEA:18049"/>
        <dbReference type="ChEBI" id="CHEBI:16810"/>
        <dbReference type="ChEBI" id="CHEBI:29123"/>
        <dbReference type="ChEBI" id="CHEBI:29985"/>
        <dbReference type="ChEBI" id="CHEBI:57805"/>
        <dbReference type="EC" id="2.6.1.11"/>
    </reaction>
</comment>
<keyword evidence="5" id="KW-0963">Cytoplasm</keyword>
<feature type="binding site" evidence="5">
    <location>
        <begin position="105"/>
        <end position="106"/>
    </location>
    <ligand>
        <name>pyridoxal 5'-phosphate</name>
        <dbReference type="ChEBI" id="CHEBI:597326"/>
    </ligand>
</feature>
<feature type="binding site" evidence="5">
    <location>
        <position position="138"/>
    </location>
    <ligand>
        <name>pyridoxal 5'-phosphate</name>
        <dbReference type="ChEBI" id="CHEBI:597326"/>
    </ligand>
</feature>
<dbReference type="InterPro" id="IPR050103">
    <property type="entry name" value="Class-III_PLP-dep_AT"/>
</dbReference>
<comment type="caution">
    <text evidence="6">The sequence shown here is derived from an EMBL/GenBank/DDBJ whole genome shotgun (WGS) entry which is preliminary data.</text>
</comment>
<dbReference type="PROSITE" id="PS00600">
    <property type="entry name" value="AA_TRANSFER_CLASS_3"/>
    <property type="match status" value="1"/>
</dbReference>
<feature type="modified residue" description="N6-(pyridoxal phosphate)lysine" evidence="5">
    <location>
        <position position="252"/>
    </location>
</feature>
<dbReference type="PIRSF" id="PIRSF000521">
    <property type="entry name" value="Transaminase_4ab_Lys_Orn"/>
    <property type="match status" value="1"/>
</dbReference>
<dbReference type="UniPathway" id="UPA00068">
    <property type="reaction ID" value="UER00109"/>
</dbReference>
<dbReference type="Pfam" id="PF00202">
    <property type="entry name" value="Aminotran_3"/>
    <property type="match status" value="1"/>
</dbReference>
<accession>A0A2J0LN70</accession>
<dbReference type="GO" id="GO:0003992">
    <property type="term" value="F:N2-acetyl-L-ornithine:2-oxoglutarate 5-aminotransferase activity"/>
    <property type="evidence" value="ECO:0007669"/>
    <property type="project" value="UniProtKB-UniRule"/>
</dbReference>
<keyword evidence="3 5" id="KW-0808">Transferase</keyword>
<dbReference type="GO" id="GO:0030170">
    <property type="term" value="F:pyridoxal phosphate binding"/>
    <property type="evidence" value="ECO:0007669"/>
    <property type="project" value="InterPro"/>
</dbReference>
<dbReference type="PANTHER" id="PTHR11986">
    <property type="entry name" value="AMINOTRANSFERASE CLASS III"/>
    <property type="match status" value="1"/>
</dbReference>
<organism evidence="6 7">
    <name type="scientific">Candidatus Taenaricola geysiri</name>
    <dbReference type="NCBI Taxonomy" id="1974752"/>
    <lineage>
        <taxon>Bacteria</taxon>
        <taxon>Pseudomonadati</taxon>
        <taxon>Candidatus Omnitrophota</taxon>
        <taxon>Candidatus Taenaricola</taxon>
    </lineage>
</organism>
<comment type="cofactor">
    <cofactor evidence="5">
        <name>pyridoxal 5'-phosphate</name>
        <dbReference type="ChEBI" id="CHEBI:597326"/>
    </cofactor>
    <text evidence="5">Binds 1 pyridoxal phosphate per subunit.</text>
</comment>
<dbReference type="InterPro" id="IPR015422">
    <property type="entry name" value="PyrdxlP-dep_Trfase_small"/>
</dbReference>
<feature type="binding site" evidence="5">
    <location>
        <begin position="223"/>
        <end position="226"/>
    </location>
    <ligand>
        <name>pyridoxal 5'-phosphate</name>
        <dbReference type="ChEBI" id="CHEBI:597326"/>
    </ligand>
</feature>
<dbReference type="NCBIfam" id="TIGR00707">
    <property type="entry name" value="argD"/>
    <property type="match status" value="1"/>
</dbReference>
<dbReference type="InterPro" id="IPR005814">
    <property type="entry name" value="Aminotrans_3"/>
</dbReference>
<dbReference type="HAMAP" id="MF_01107">
    <property type="entry name" value="ArgD_aminotrans_3"/>
    <property type="match status" value="1"/>
</dbReference>
<dbReference type="CDD" id="cd00610">
    <property type="entry name" value="OAT_like"/>
    <property type="match status" value="1"/>
</dbReference>
<comment type="subcellular location">
    <subcellularLocation>
        <location evidence="5">Cytoplasm</location>
    </subcellularLocation>
</comment>
<dbReference type="Proteomes" id="UP000231267">
    <property type="component" value="Unassembled WGS sequence"/>
</dbReference>
<dbReference type="InterPro" id="IPR015421">
    <property type="entry name" value="PyrdxlP-dep_Trfase_major"/>
</dbReference>
<evidence type="ECO:0000313" key="7">
    <source>
        <dbReference type="Proteomes" id="UP000231267"/>
    </source>
</evidence>
<dbReference type="GO" id="GO:0006526">
    <property type="term" value="P:L-arginine biosynthetic process"/>
    <property type="evidence" value="ECO:0007669"/>
    <property type="project" value="UniProtKB-UniRule"/>
</dbReference>
<comment type="similarity">
    <text evidence="5">Belongs to the class-III pyridoxal-phosphate-dependent aminotransferase family. ArgD subfamily.</text>
</comment>
<comment type="subunit">
    <text evidence="5">Homodimer.</text>
</comment>
<reference evidence="6 7" key="1">
    <citation type="submission" date="2017-09" db="EMBL/GenBank/DDBJ databases">
        <title>Depth-based differentiation of microbial function through sediment-hosted aquifers and enrichment of novel symbionts in the deep terrestrial subsurface.</title>
        <authorList>
            <person name="Probst A.J."/>
            <person name="Ladd B."/>
            <person name="Jarett J.K."/>
            <person name="Geller-Mcgrath D.E."/>
            <person name="Sieber C.M."/>
            <person name="Emerson J.B."/>
            <person name="Anantharaman K."/>
            <person name="Thomas B.C."/>
            <person name="Malmstrom R."/>
            <person name="Stieglmeier M."/>
            <person name="Klingl A."/>
            <person name="Woyke T."/>
            <person name="Ryan C.M."/>
            <person name="Banfield J.F."/>
        </authorList>
    </citation>
    <scope>NUCLEOTIDE SEQUENCE [LARGE SCALE GENOMIC DNA]</scope>
    <source>
        <strain evidence="6">CG12_big_fil_rev_8_21_14_0_65_43_15</strain>
    </source>
</reference>
<evidence type="ECO:0000313" key="6">
    <source>
        <dbReference type="EMBL" id="PIW66176.1"/>
    </source>
</evidence>
<dbReference type="GO" id="GO:0005737">
    <property type="term" value="C:cytoplasm"/>
    <property type="evidence" value="ECO:0007669"/>
    <property type="project" value="UniProtKB-SubCell"/>
</dbReference>
<gene>
    <name evidence="5" type="primary">argD</name>
    <name evidence="6" type="ORF">COW11_04740</name>
</gene>
<dbReference type="EMBL" id="PFGP01000107">
    <property type="protein sequence ID" value="PIW66176.1"/>
    <property type="molecule type" value="Genomic_DNA"/>
</dbReference>
<evidence type="ECO:0000256" key="4">
    <source>
        <dbReference type="ARBA" id="ARBA00022898"/>
    </source>
</evidence>
<dbReference type="Gene3D" id="3.40.640.10">
    <property type="entry name" value="Type I PLP-dependent aspartate aminotransferase-like (Major domain)"/>
    <property type="match status" value="1"/>
</dbReference>
<dbReference type="InterPro" id="IPR004636">
    <property type="entry name" value="AcOrn/SuccOrn_fam"/>
</dbReference>
<dbReference type="FunFam" id="3.40.640.10:FF:000004">
    <property type="entry name" value="Acetylornithine aminotransferase"/>
    <property type="match status" value="1"/>
</dbReference>